<feature type="transmembrane region" description="Helical" evidence="1">
    <location>
        <begin position="82"/>
        <end position="106"/>
    </location>
</feature>
<comment type="caution">
    <text evidence="2">The sequence shown here is derived from an EMBL/GenBank/DDBJ whole genome shotgun (WGS) entry which is preliminary data.</text>
</comment>
<organism evidence="2 3">
    <name type="scientific">Daphnia galeata</name>
    <dbReference type="NCBI Taxonomy" id="27404"/>
    <lineage>
        <taxon>Eukaryota</taxon>
        <taxon>Metazoa</taxon>
        <taxon>Ecdysozoa</taxon>
        <taxon>Arthropoda</taxon>
        <taxon>Crustacea</taxon>
        <taxon>Branchiopoda</taxon>
        <taxon>Diplostraca</taxon>
        <taxon>Cladocera</taxon>
        <taxon>Anomopoda</taxon>
        <taxon>Daphniidae</taxon>
        <taxon>Daphnia</taxon>
    </lineage>
</organism>
<dbReference type="PANTHER" id="PTHR34609:SF17">
    <property type="entry name" value="GEO08273P1-RELATED"/>
    <property type="match status" value="1"/>
</dbReference>
<keyword evidence="1" id="KW-1133">Transmembrane helix</keyword>
<dbReference type="Proteomes" id="UP000789390">
    <property type="component" value="Unassembled WGS sequence"/>
</dbReference>
<dbReference type="InterPro" id="IPR031720">
    <property type="entry name" value="DUF4728"/>
</dbReference>
<dbReference type="AlphaFoldDB" id="A0A8J2RVU8"/>
<evidence type="ECO:0000313" key="3">
    <source>
        <dbReference type="Proteomes" id="UP000789390"/>
    </source>
</evidence>
<keyword evidence="3" id="KW-1185">Reference proteome</keyword>
<proteinExistence type="predicted"/>
<feature type="transmembrane region" description="Helical" evidence="1">
    <location>
        <begin position="118"/>
        <end position="142"/>
    </location>
</feature>
<keyword evidence="1" id="KW-0472">Membrane</keyword>
<dbReference type="OrthoDB" id="8118226at2759"/>
<dbReference type="EMBL" id="CAKKLH010000292">
    <property type="protein sequence ID" value="CAH0109361.1"/>
    <property type="molecule type" value="Genomic_DNA"/>
</dbReference>
<evidence type="ECO:0000256" key="1">
    <source>
        <dbReference type="SAM" id="Phobius"/>
    </source>
</evidence>
<accession>A0A8J2RVU8</accession>
<name>A0A8J2RVU8_9CRUS</name>
<dbReference type="PANTHER" id="PTHR34609">
    <property type="entry name" value="GEO08273P1-RELATED"/>
    <property type="match status" value="1"/>
</dbReference>
<evidence type="ECO:0000313" key="2">
    <source>
        <dbReference type="EMBL" id="CAH0109361.1"/>
    </source>
</evidence>
<protein>
    <submittedName>
        <fullName evidence="2">Uncharacterized protein</fullName>
    </submittedName>
</protein>
<dbReference type="InterPro" id="IPR053077">
    <property type="entry name" value="MARVEL_domain_protein_3"/>
</dbReference>
<sequence length="156" mass="17276">MGDMTQHCCCGCCTLQTGTKIICWLSIICGLTNIVRGTMCAEFTTGVTEFNILIAVIILSAIWIVVTVPVLISALKNGSPGLLLPWLIFNVIALPFGIGLGFYSSILLMQLNQISTGITYIFSIFLVTALIIYFWMVIYSYYRQMKDQKPLTISDV</sequence>
<reference evidence="2" key="1">
    <citation type="submission" date="2021-11" db="EMBL/GenBank/DDBJ databases">
        <authorList>
            <person name="Schell T."/>
        </authorList>
    </citation>
    <scope>NUCLEOTIDE SEQUENCE</scope>
    <source>
        <strain evidence="2">M5</strain>
    </source>
</reference>
<gene>
    <name evidence="2" type="ORF">DGAL_LOCUS12838</name>
</gene>
<keyword evidence="1" id="KW-0812">Transmembrane</keyword>
<feature type="transmembrane region" description="Helical" evidence="1">
    <location>
        <begin position="52"/>
        <end position="75"/>
    </location>
</feature>
<dbReference type="Pfam" id="PF15860">
    <property type="entry name" value="DUF4728"/>
    <property type="match status" value="1"/>
</dbReference>